<dbReference type="InterPro" id="IPR029044">
    <property type="entry name" value="Nucleotide-diphossugar_trans"/>
</dbReference>
<evidence type="ECO:0000256" key="3">
    <source>
        <dbReference type="PIRSR" id="PIRSR018153-1"/>
    </source>
</evidence>
<dbReference type="FunFam" id="3.90.550.10:FF:000051">
    <property type="entry name" value="Alpha-1,2-mannosyltransferase (Ktr4)"/>
    <property type="match status" value="1"/>
</dbReference>
<dbReference type="PIRSF" id="PIRSF018153">
    <property type="entry name" value="Glyco_trans_15"/>
    <property type="match status" value="1"/>
</dbReference>
<dbReference type="GO" id="GO:0005794">
    <property type="term" value="C:Golgi apparatus"/>
    <property type="evidence" value="ECO:0007669"/>
    <property type="project" value="TreeGrafter"/>
</dbReference>
<accession>A0A9W8ZV31</accession>
<gene>
    <name evidence="4" type="ORF">C8J55DRAFT_438443</name>
</gene>
<feature type="active site" description="Nucleophile" evidence="3">
    <location>
        <position position="256"/>
    </location>
</feature>
<dbReference type="GO" id="GO:0006487">
    <property type="term" value="P:protein N-linked glycosylation"/>
    <property type="evidence" value="ECO:0007669"/>
    <property type="project" value="TreeGrafter"/>
</dbReference>
<dbReference type="PANTHER" id="PTHR31121">
    <property type="entry name" value="ALPHA-1,2 MANNOSYLTRANSFERASE KTR1"/>
    <property type="match status" value="1"/>
</dbReference>
<dbReference type="GO" id="GO:0016020">
    <property type="term" value="C:membrane"/>
    <property type="evidence" value="ECO:0007669"/>
    <property type="project" value="InterPro"/>
</dbReference>
<sequence>MVLLRGGFRQLGTTPPVVSIESGLIPTRENATLVFLARNSELKGVLTSMQNLESRFNHKYMYPWVFLNDEEFTNEFKGRVMLETNAKVYFGLIPKENWVQPAWIDEGKAEESRKRLTEQKVIYGGAHPIPILPKRNPELCMTGSSSYRNMCRFNSGYFFQHPLLQQFKYYWRVEPNVQYFCDMNYDPFRYMIDNNHTYGFTIALYEVPETVTTLWDSVNEFISQYPQYIVNDNAKEFLSSDGGNTYNMCHFWSNFEIADMDFWRSDAYQAFFKFLDAEGGFYYERWGDAPVHSIAAALFLPKNRLHFFQDIGYQHATYQHCPSSDESMGNTCSCHRWNTIGKDNRFQTMTIIDASSDTKKQSCLPQYKALYTNTSIRIDRAQGLFPWW</sequence>
<dbReference type="AlphaFoldDB" id="A0A9W8ZV31"/>
<protein>
    <submittedName>
        <fullName evidence="4">Glycosyltransferase family 15 protein</fullName>
    </submittedName>
</protein>
<reference evidence="4" key="2">
    <citation type="journal article" date="2023" name="Proc. Natl. Acad. Sci. U.S.A.">
        <title>A global phylogenomic analysis of the shiitake genus Lentinula.</title>
        <authorList>
            <person name="Sierra-Patev S."/>
            <person name="Min B."/>
            <person name="Naranjo-Ortiz M."/>
            <person name="Looney B."/>
            <person name="Konkel Z."/>
            <person name="Slot J.C."/>
            <person name="Sakamoto Y."/>
            <person name="Steenwyk J.L."/>
            <person name="Rokas A."/>
            <person name="Carro J."/>
            <person name="Camarero S."/>
            <person name="Ferreira P."/>
            <person name="Molpeceres G."/>
            <person name="Ruiz-Duenas F.J."/>
            <person name="Serrano A."/>
            <person name="Henrissat B."/>
            <person name="Drula E."/>
            <person name="Hughes K.W."/>
            <person name="Mata J.L."/>
            <person name="Ishikawa N.K."/>
            <person name="Vargas-Isla R."/>
            <person name="Ushijima S."/>
            <person name="Smith C.A."/>
            <person name="Donoghue J."/>
            <person name="Ahrendt S."/>
            <person name="Andreopoulos W."/>
            <person name="He G."/>
            <person name="LaButti K."/>
            <person name="Lipzen A."/>
            <person name="Ng V."/>
            <person name="Riley R."/>
            <person name="Sandor L."/>
            <person name="Barry K."/>
            <person name="Martinez A.T."/>
            <person name="Xiao Y."/>
            <person name="Gibbons J.G."/>
            <person name="Terashima K."/>
            <person name="Grigoriev I.V."/>
            <person name="Hibbett D."/>
        </authorList>
    </citation>
    <scope>NUCLEOTIDE SEQUENCE</scope>
    <source>
        <strain evidence="4">Sp2 HRB7682 ss15</strain>
    </source>
</reference>
<dbReference type="SUPFAM" id="SSF53448">
    <property type="entry name" value="Nucleotide-diphospho-sugar transferases"/>
    <property type="match status" value="1"/>
</dbReference>
<reference evidence="4" key="1">
    <citation type="submission" date="2022-08" db="EMBL/GenBank/DDBJ databases">
        <authorList>
            <consortium name="DOE Joint Genome Institute"/>
            <person name="Min B."/>
            <person name="Riley R."/>
            <person name="Sierra-Patev S."/>
            <person name="Naranjo-Ortiz M."/>
            <person name="Looney B."/>
            <person name="Konkel Z."/>
            <person name="Slot J.C."/>
            <person name="Sakamoto Y."/>
            <person name="Steenwyk J.L."/>
            <person name="Rokas A."/>
            <person name="Carro J."/>
            <person name="Camarero S."/>
            <person name="Ferreira P."/>
            <person name="Molpeceres G."/>
            <person name="Ruiz-Duenas F.J."/>
            <person name="Serrano A."/>
            <person name="Henrissat B."/>
            <person name="Drula E."/>
            <person name="Hughes K.W."/>
            <person name="Mata J.L."/>
            <person name="Ishikawa N.K."/>
            <person name="Vargas-Isla R."/>
            <person name="Ushijima S."/>
            <person name="Smith C.A."/>
            <person name="Ahrendt S."/>
            <person name="Andreopoulos W."/>
            <person name="He G."/>
            <person name="Labutti K."/>
            <person name="Lipzen A."/>
            <person name="Ng V."/>
            <person name="Sandor L."/>
            <person name="Barry K."/>
            <person name="Martinez A.T."/>
            <person name="Xiao Y."/>
            <person name="Gibbons J.G."/>
            <person name="Terashima K."/>
            <person name="Hibbett D.S."/>
            <person name="Grigoriev I.V."/>
        </authorList>
    </citation>
    <scope>NUCLEOTIDE SEQUENCE</scope>
    <source>
        <strain evidence="4">Sp2 HRB7682 ss15</strain>
    </source>
</reference>
<keyword evidence="2" id="KW-0808">Transferase</keyword>
<evidence type="ECO:0000256" key="1">
    <source>
        <dbReference type="ARBA" id="ARBA00007677"/>
    </source>
</evidence>
<evidence type="ECO:0000313" key="5">
    <source>
        <dbReference type="Proteomes" id="UP001150238"/>
    </source>
</evidence>
<organism evidence="4 5">
    <name type="scientific">Lentinula lateritia</name>
    <dbReference type="NCBI Taxonomy" id="40482"/>
    <lineage>
        <taxon>Eukaryota</taxon>
        <taxon>Fungi</taxon>
        <taxon>Dikarya</taxon>
        <taxon>Basidiomycota</taxon>
        <taxon>Agaricomycotina</taxon>
        <taxon>Agaricomycetes</taxon>
        <taxon>Agaricomycetidae</taxon>
        <taxon>Agaricales</taxon>
        <taxon>Marasmiineae</taxon>
        <taxon>Omphalotaceae</taxon>
        <taxon>Lentinula</taxon>
    </lineage>
</organism>
<comment type="similarity">
    <text evidence="1">Belongs to the glycosyltransferase 15 family.</text>
</comment>
<comment type="caution">
    <text evidence="4">The sequence shown here is derived from an EMBL/GenBank/DDBJ whole genome shotgun (WGS) entry which is preliminary data.</text>
</comment>
<dbReference type="GO" id="GO:0000026">
    <property type="term" value="F:alpha-1,2-mannosyltransferase activity"/>
    <property type="evidence" value="ECO:0007669"/>
    <property type="project" value="TreeGrafter"/>
</dbReference>
<dbReference type="EMBL" id="JANVFS010000040">
    <property type="protein sequence ID" value="KAJ4467708.1"/>
    <property type="molecule type" value="Genomic_DNA"/>
</dbReference>
<evidence type="ECO:0000313" key="4">
    <source>
        <dbReference type="EMBL" id="KAJ4467708.1"/>
    </source>
</evidence>
<dbReference type="Pfam" id="PF01793">
    <property type="entry name" value="Glyco_transf_15"/>
    <property type="match status" value="2"/>
</dbReference>
<evidence type="ECO:0000256" key="2">
    <source>
        <dbReference type="ARBA" id="ARBA00022679"/>
    </source>
</evidence>
<dbReference type="GO" id="GO:0000032">
    <property type="term" value="P:cell wall mannoprotein biosynthetic process"/>
    <property type="evidence" value="ECO:0007669"/>
    <property type="project" value="TreeGrafter"/>
</dbReference>
<dbReference type="Gene3D" id="3.90.550.10">
    <property type="entry name" value="Spore Coat Polysaccharide Biosynthesis Protein SpsA, Chain A"/>
    <property type="match status" value="1"/>
</dbReference>
<proteinExistence type="inferred from homology"/>
<dbReference type="InterPro" id="IPR002685">
    <property type="entry name" value="Glyco_trans_15"/>
</dbReference>
<name>A0A9W8ZV31_9AGAR</name>
<dbReference type="PANTHER" id="PTHR31121:SF6">
    <property type="entry name" value="ALPHA-1,2 MANNOSYLTRANSFERASE KTR1"/>
    <property type="match status" value="1"/>
</dbReference>
<dbReference type="Proteomes" id="UP001150238">
    <property type="component" value="Unassembled WGS sequence"/>
</dbReference>